<feature type="domain" description="Pyridoxamine 5'-phosphate oxidase N-terminal" evidence="7">
    <location>
        <begin position="22"/>
        <end position="146"/>
    </location>
</feature>
<evidence type="ECO:0000256" key="3">
    <source>
        <dbReference type="ARBA" id="ARBA00022643"/>
    </source>
</evidence>
<dbReference type="Pfam" id="PF10590">
    <property type="entry name" value="PNP_phzG_C"/>
    <property type="match status" value="1"/>
</dbReference>
<evidence type="ECO:0000256" key="2">
    <source>
        <dbReference type="ARBA" id="ARBA00022630"/>
    </source>
</evidence>
<comment type="similarity">
    <text evidence="1 6">Belongs to the pyridoxamine 5'-phosphate oxidase family.</text>
</comment>
<dbReference type="SUPFAM" id="SSF50475">
    <property type="entry name" value="FMN-binding split barrel"/>
    <property type="match status" value="1"/>
</dbReference>
<name>A0ABT4ZL25_9RHOB</name>
<dbReference type="HAMAP" id="MF_01629">
    <property type="entry name" value="PdxH"/>
    <property type="match status" value="1"/>
</dbReference>
<dbReference type="Pfam" id="PF01243">
    <property type="entry name" value="PNPOx_N"/>
    <property type="match status" value="1"/>
</dbReference>
<evidence type="ECO:0000256" key="4">
    <source>
        <dbReference type="ARBA" id="ARBA00023002"/>
    </source>
</evidence>
<evidence type="ECO:0000313" key="10">
    <source>
        <dbReference type="Proteomes" id="UP001165641"/>
    </source>
</evidence>
<feature type="binding site" evidence="6">
    <location>
        <position position="123"/>
    </location>
    <ligand>
        <name>substrate</name>
    </ligand>
</feature>
<protein>
    <recommendedName>
        <fullName evidence="6">Pyridoxine/pyridoxamine 5'-phosphate oxidase</fullName>
        <ecNumber evidence="6">1.4.3.5</ecNumber>
    </recommendedName>
    <alternativeName>
        <fullName evidence="6">PNP/PMP oxidase</fullName>
        <shortName evidence="6">PNPOx</shortName>
    </alternativeName>
    <alternativeName>
        <fullName evidence="6">Pyridoxal 5'-phosphate synthase</fullName>
    </alternativeName>
</protein>
<evidence type="ECO:0000256" key="6">
    <source>
        <dbReference type="HAMAP-Rule" id="MF_01629"/>
    </source>
</evidence>
<comment type="function">
    <text evidence="6">Catalyzes the oxidation of either pyridoxine 5'-phosphate (PNP) or pyridoxamine 5'-phosphate (PMP) into pyridoxal 5'-phosphate (PLP).</text>
</comment>
<dbReference type="EMBL" id="JAQBIE010000034">
    <property type="protein sequence ID" value="MDB6179430.1"/>
    <property type="molecule type" value="Genomic_DNA"/>
</dbReference>
<feature type="binding site" evidence="6">
    <location>
        <position position="115"/>
    </location>
    <ligand>
        <name>substrate</name>
    </ligand>
</feature>
<dbReference type="PANTHER" id="PTHR10851:SF0">
    <property type="entry name" value="PYRIDOXINE-5'-PHOSPHATE OXIDASE"/>
    <property type="match status" value="1"/>
</dbReference>
<feature type="binding site" evidence="6">
    <location>
        <position position="176"/>
    </location>
    <ligand>
        <name>FMN</name>
        <dbReference type="ChEBI" id="CHEBI:58210"/>
    </ligand>
</feature>
<dbReference type="InterPro" id="IPR019576">
    <property type="entry name" value="Pyridoxamine_oxidase_dimer_C"/>
</dbReference>
<feature type="binding site" evidence="6">
    <location>
        <begin position="68"/>
        <end position="69"/>
    </location>
    <ligand>
        <name>FMN</name>
        <dbReference type="ChEBI" id="CHEBI:58210"/>
    </ligand>
</feature>
<accession>A0ABT4ZL25</accession>
<feature type="binding site" evidence="6">
    <location>
        <begin position="182"/>
        <end position="184"/>
    </location>
    <ligand>
        <name>substrate</name>
    </ligand>
</feature>
<comment type="subunit">
    <text evidence="6">Homodimer.</text>
</comment>
<dbReference type="InterPro" id="IPR012349">
    <property type="entry name" value="Split_barrel_FMN-bd"/>
</dbReference>
<feature type="binding site" evidence="6">
    <location>
        <position position="186"/>
    </location>
    <ligand>
        <name>FMN</name>
        <dbReference type="ChEBI" id="CHEBI:58210"/>
    </ligand>
</feature>
<dbReference type="EC" id="1.4.3.5" evidence="6"/>
<feature type="binding site" evidence="6">
    <location>
        <position position="97"/>
    </location>
    <ligand>
        <name>FMN</name>
        <dbReference type="ChEBI" id="CHEBI:58210"/>
    </ligand>
</feature>
<comment type="pathway">
    <text evidence="6">Cofactor metabolism; pyridoxal 5'-phosphate salvage; pyridoxal 5'-phosphate from pyridoxamine 5'-phosphate: step 1/1.</text>
</comment>
<dbReference type="InterPro" id="IPR011576">
    <property type="entry name" value="Pyridox_Oxase_N"/>
</dbReference>
<evidence type="ECO:0000313" key="9">
    <source>
        <dbReference type="EMBL" id="MDB6179430.1"/>
    </source>
</evidence>
<evidence type="ECO:0000259" key="8">
    <source>
        <dbReference type="Pfam" id="PF10590"/>
    </source>
</evidence>
<keyword evidence="4 6" id="KW-0560">Oxidoreductase</keyword>
<keyword evidence="3 6" id="KW-0288">FMN</keyword>
<dbReference type="RefSeq" id="WP_271890527.1">
    <property type="nucleotide sequence ID" value="NZ_JAQBIE010000034.1"/>
</dbReference>
<evidence type="ECO:0000256" key="1">
    <source>
        <dbReference type="ARBA" id="ARBA00007301"/>
    </source>
</evidence>
<keyword evidence="10" id="KW-1185">Reference proteome</keyword>
<feature type="binding site" evidence="6">
    <location>
        <position position="54"/>
    </location>
    <ligand>
        <name>substrate</name>
    </ligand>
</feature>
<evidence type="ECO:0000256" key="5">
    <source>
        <dbReference type="ARBA" id="ARBA00023096"/>
    </source>
</evidence>
<evidence type="ECO:0000259" key="7">
    <source>
        <dbReference type="Pfam" id="PF01243"/>
    </source>
</evidence>
<dbReference type="GO" id="GO:0004733">
    <property type="term" value="F:pyridoxamine phosphate oxidase activity"/>
    <property type="evidence" value="ECO:0007669"/>
    <property type="project" value="UniProtKB-EC"/>
</dbReference>
<dbReference type="Gene3D" id="2.30.110.10">
    <property type="entry name" value="Electron Transport, Fmn-binding Protein, Chain A"/>
    <property type="match status" value="1"/>
</dbReference>
<comment type="pathway">
    <text evidence="6">Cofactor metabolism; pyridoxal 5'-phosphate salvage; pyridoxal 5'-phosphate from pyridoxine 5'-phosphate: step 1/1.</text>
</comment>
<comment type="catalytic activity">
    <reaction evidence="6">
        <text>pyridoxine 5'-phosphate + O2 = pyridoxal 5'-phosphate + H2O2</text>
        <dbReference type="Rhea" id="RHEA:15149"/>
        <dbReference type="ChEBI" id="CHEBI:15379"/>
        <dbReference type="ChEBI" id="CHEBI:16240"/>
        <dbReference type="ChEBI" id="CHEBI:58589"/>
        <dbReference type="ChEBI" id="CHEBI:597326"/>
        <dbReference type="EC" id="1.4.3.5"/>
    </reaction>
</comment>
<comment type="catalytic activity">
    <reaction evidence="6">
        <text>pyridoxamine 5'-phosphate + O2 + H2O = pyridoxal 5'-phosphate + H2O2 + NH4(+)</text>
        <dbReference type="Rhea" id="RHEA:15817"/>
        <dbReference type="ChEBI" id="CHEBI:15377"/>
        <dbReference type="ChEBI" id="CHEBI:15379"/>
        <dbReference type="ChEBI" id="CHEBI:16240"/>
        <dbReference type="ChEBI" id="CHEBI:28938"/>
        <dbReference type="ChEBI" id="CHEBI:58451"/>
        <dbReference type="ChEBI" id="CHEBI:597326"/>
        <dbReference type="EC" id="1.4.3.5"/>
    </reaction>
</comment>
<sequence>MGDRTGIFAGDDPFAIARNWLAEAAKSEPNDPNAIALATADAEGLPDVRMVLLKEIEGAGQDGAFVFYTNYESAKGEQIKATGKAAFVMHWKSLRRQIRVRGHVTREDGPKADEYFASRSLQSRLGAWASAQSRPLDGRAQLVSAAAKQGLIQGANPKRPPFWGGFRILPEQIEFWSDGAFRLHDRFVWTKEPASGWKVQRLSP</sequence>
<dbReference type="PIRSF" id="PIRSF000190">
    <property type="entry name" value="Pyd_amn-ph_oxd"/>
    <property type="match status" value="1"/>
</dbReference>
<feature type="binding site" evidence="6">
    <location>
        <position position="75"/>
    </location>
    <ligand>
        <name>FMN</name>
        <dbReference type="ChEBI" id="CHEBI:58210"/>
    </ligand>
</feature>
<feature type="domain" description="Pyridoxine 5'-phosphate oxidase dimerisation C-terminal" evidence="8">
    <location>
        <begin position="163"/>
        <end position="204"/>
    </location>
</feature>
<dbReference type="PANTHER" id="PTHR10851">
    <property type="entry name" value="PYRIDOXINE-5-PHOSPHATE OXIDASE"/>
    <property type="match status" value="1"/>
</dbReference>
<gene>
    <name evidence="6 9" type="primary">pdxH</name>
    <name evidence="9" type="ORF">PAF17_18250</name>
</gene>
<dbReference type="Proteomes" id="UP001165641">
    <property type="component" value="Unassembled WGS sequence"/>
</dbReference>
<feature type="binding site" evidence="6">
    <location>
        <begin position="132"/>
        <end position="133"/>
    </location>
    <ligand>
        <name>FMN</name>
        <dbReference type="ChEBI" id="CHEBI:58210"/>
    </ligand>
</feature>
<reference evidence="9" key="1">
    <citation type="submission" date="2022-12" db="EMBL/GenBank/DDBJ databases">
        <title>Paracoccus onchidii sp. nov., isolated from a marine invertebrate from the South China Sea.</title>
        <authorList>
            <person name="Xu S."/>
            <person name="Liu Z."/>
            <person name="Xu Y."/>
        </authorList>
    </citation>
    <scope>NUCLEOTIDE SEQUENCE</scope>
    <source>
        <strain evidence="9">Z330</strain>
    </source>
</reference>
<keyword evidence="5 6" id="KW-0664">Pyridoxine biosynthesis</keyword>
<organism evidence="9 10">
    <name type="scientific">Paracoccus onchidii</name>
    <dbReference type="NCBI Taxonomy" id="3017813"/>
    <lineage>
        <taxon>Bacteria</taxon>
        <taxon>Pseudomonadati</taxon>
        <taxon>Pseudomonadota</taxon>
        <taxon>Alphaproteobacteria</taxon>
        <taxon>Rhodobacterales</taxon>
        <taxon>Paracoccaceae</taxon>
        <taxon>Paracoccus</taxon>
    </lineage>
</organism>
<feature type="binding site" evidence="6">
    <location>
        <position position="119"/>
    </location>
    <ligand>
        <name>substrate</name>
    </ligand>
</feature>
<proteinExistence type="inferred from homology"/>
<comment type="caution">
    <text evidence="9">The sequence shown here is derived from an EMBL/GenBank/DDBJ whole genome shotgun (WGS) entry which is preliminary data.</text>
</comment>
<dbReference type="InterPro" id="IPR000659">
    <property type="entry name" value="Pyridox_Oxase"/>
</dbReference>
<comment type="cofactor">
    <cofactor evidence="6">
        <name>FMN</name>
        <dbReference type="ChEBI" id="CHEBI:58210"/>
    </cofactor>
    <text evidence="6">Binds 1 FMN per subunit.</text>
</comment>
<keyword evidence="2 6" id="KW-0285">Flavoprotein</keyword>
<comment type="caution">
    <text evidence="6">Lacks conserved residue(s) required for the propagation of feature annotation.</text>
</comment>
<dbReference type="NCBIfam" id="TIGR00558">
    <property type="entry name" value="pdxH"/>
    <property type="match status" value="1"/>
</dbReference>
<feature type="binding site" evidence="6">
    <location>
        <begin position="49"/>
        <end position="54"/>
    </location>
    <ligand>
        <name>FMN</name>
        <dbReference type="ChEBI" id="CHEBI:58210"/>
    </ligand>
</feature>
<dbReference type="NCBIfam" id="NF004231">
    <property type="entry name" value="PRK05679.1"/>
    <property type="match status" value="1"/>
</dbReference>